<keyword evidence="2" id="KW-0472">Membrane</keyword>
<sequence>MYELTEFLSKVQSSLRNFILVIVLALLFIFNILNLAFTCSSNAKVNNVLHSVTSHLYIKSSDLTSNMQSASSQNNVIIITSGLMLVCLVLVAIAIVKTINSQDLNTLLADERTSLLNNNFSSGKSRPIYQPQQQSQQPQPQQQSQPTYTGFYSPSSNTPTVTSPVMTPPTYSPLPQKQQQQQPPPPQPPQPIVKQKPTSQPLSPTNNNNNPFNSSNINSNVFCEGAIYEPYNQITIEKISSDHTMTSYEKVKTTFYRFGPTAAKIIRQTILERSNDFTDAQNLEICLMLGIDLVQPQH</sequence>
<keyword evidence="2" id="KW-1133">Transmembrane helix</keyword>
<protein>
    <submittedName>
        <fullName evidence="3">Uncharacterized protein</fullName>
    </submittedName>
</protein>
<evidence type="ECO:0000256" key="1">
    <source>
        <dbReference type="SAM" id="MobiDB-lite"/>
    </source>
</evidence>
<accession>A0A152A5G4</accession>
<feature type="compositionally biased region" description="Low complexity" evidence="1">
    <location>
        <begin position="130"/>
        <end position="165"/>
    </location>
</feature>
<keyword evidence="4" id="KW-1185">Reference proteome</keyword>
<feature type="compositionally biased region" description="Pro residues" evidence="1">
    <location>
        <begin position="182"/>
        <end position="191"/>
    </location>
</feature>
<gene>
    <name evidence="3" type="ORF">DLAC_01461</name>
</gene>
<organism evidence="3 4">
    <name type="scientific">Tieghemostelium lacteum</name>
    <name type="common">Slime mold</name>
    <name type="synonym">Dictyostelium lacteum</name>
    <dbReference type="NCBI Taxonomy" id="361077"/>
    <lineage>
        <taxon>Eukaryota</taxon>
        <taxon>Amoebozoa</taxon>
        <taxon>Evosea</taxon>
        <taxon>Eumycetozoa</taxon>
        <taxon>Dictyostelia</taxon>
        <taxon>Dictyosteliales</taxon>
        <taxon>Raperosteliaceae</taxon>
        <taxon>Tieghemostelium</taxon>
    </lineage>
</organism>
<name>A0A152A5G4_TIELA</name>
<evidence type="ECO:0000313" key="3">
    <source>
        <dbReference type="EMBL" id="KYR01474.1"/>
    </source>
</evidence>
<keyword evidence="2" id="KW-0812">Transmembrane</keyword>
<feature type="compositionally biased region" description="Low complexity" evidence="1">
    <location>
        <begin position="192"/>
        <end position="214"/>
    </location>
</feature>
<evidence type="ECO:0000313" key="4">
    <source>
        <dbReference type="Proteomes" id="UP000076078"/>
    </source>
</evidence>
<proteinExistence type="predicted"/>
<reference evidence="3 4" key="1">
    <citation type="submission" date="2015-12" db="EMBL/GenBank/DDBJ databases">
        <title>Dictyostelia acquired genes for synthesis and detection of signals that induce cell-type specialization by lateral gene transfer from prokaryotes.</title>
        <authorList>
            <person name="Gloeckner G."/>
            <person name="Schaap P."/>
        </authorList>
    </citation>
    <scope>NUCLEOTIDE SEQUENCE [LARGE SCALE GENOMIC DNA]</scope>
    <source>
        <strain evidence="3 4">TK</strain>
    </source>
</reference>
<dbReference type="EMBL" id="LODT01000006">
    <property type="protein sequence ID" value="KYR01474.1"/>
    <property type="molecule type" value="Genomic_DNA"/>
</dbReference>
<dbReference type="InParanoid" id="A0A152A5G4"/>
<evidence type="ECO:0000256" key="2">
    <source>
        <dbReference type="SAM" id="Phobius"/>
    </source>
</evidence>
<comment type="caution">
    <text evidence="3">The sequence shown here is derived from an EMBL/GenBank/DDBJ whole genome shotgun (WGS) entry which is preliminary data.</text>
</comment>
<dbReference type="AlphaFoldDB" id="A0A152A5G4"/>
<feature type="transmembrane region" description="Helical" evidence="2">
    <location>
        <begin position="76"/>
        <end position="96"/>
    </location>
</feature>
<dbReference type="Proteomes" id="UP000076078">
    <property type="component" value="Unassembled WGS sequence"/>
</dbReference>
<feature type="region of interest" description="Disordered" evidence="1">
    <location>
        <begin position="119"/>
        <end position="214"/>
    </location>
</feature>
<feature type="transmembrane region" description="Helical" evidence="2">
    <location>
        <begin position="18"/>
        <end position="37"/>
    </location>
</feature>
<dbReference type="OrthoDB" id="19615at2759"/>